<protein>
    <submittedName>
        <fullName evidence="1">Uncharacterized protein</fullName>
    </submittedName>
</protein>
<proteinExistence type="predicted"/>
<dbReference type="EMBL" id="LAZR01041714">
    <property type="protein sequence ID" value="KKL11294.1"/>
    <property type="molecule type" value="Genomic_DNA"/>
</dbReference>
<comment type="caution">
    <text evidence="1">The sequence shown here is derived from an EMBL/GenBank/DDBJ whole genome shotgun (WGS) entry which is preliminary data.</text>
</comment>
<organism evidence="1">
    <name type="scientific">marine sediment metagenome</name>
    <dbReference type="NCBI Taxonomy" id="412755"/>
    <lineage>
        <taxon>unclassified sequences</taxon>
        <taxon>metagenomes</taxon>
        <taxon>ecological metagenomes</taxon>
    </lineage>
</organism>
<name>A0A0F9ANY7_9ZZZZ</name>
<sequence>MGLFNYPKADDRVKPYLNDDMGLLGCPEWLLTPYQRHDVVRTMLLFQLLHPKLKENGWEEIYEMERALVWTTLSIEDRGVMIDVPRCREMQAWL</sequence>
<feature type="non-terminal residue" evidence="1">
    <location>
        <position position="94"/>
    </location>
</feature>
<accession>A0A0F9ANY7</accession>
<dbReference type="AlphaFoldDB" id="A0A0F9ANY7"/>
<evidence type="ECO:0000313" key="1">
    <source>
        <dbReference type="EMBL" id="KKL11294.1"/>
    </source>
</evidence>
<gene>
    <name evidence="1" type="ORF">LCGC14_2547280</name>
</gene>
<reference evidence="1" key="1">
    <citation type="journal article" date="2015" name="Nature">
        <title>Complex archaea that bridge the gap between prokaryotes and eukaryotes.</title>
        <authorList>
            <person name="Spang A."/>
            <person name="Saw J.H."/>
            <person name="Jorgensen S.L."/>
            <person name="Zaremba-Niedzwiedzka K."/>
            <person name="Martijn J."/>
            <person name="Lind A.E."/>
            <person name="van Eijk R."/>
            <person name="Schleper C."/>
            <person name="Guy L."/>
            <person name="Ettema T.J."/>
        </authorList>
    </citation>
    <scope>NUCLEOTIDE SEQUENCE</scope>
</reference>